<keyword evidence="1" id="KW-0472">Membrane</keyword>
<dbReference type="Proteomes" id="UP000199337">
    <property type="component" value="Unassembled WGS sequence"/>
</dbReference>
<feature type="transmembrane region" description="Helical" evidence="1">
    <location>
        <begin position="6"/>
        <end position="26"/>
    </location>
</feature>
<keyword evidence="4" id="KW-1185">Reference proteome</keyword>
<dbReference type="OrthoDB" id="2638588at2"/>
<dbReference type="AlphaFoldDB" id="A0A1I2NQ27"/>
<protein>
    <recommendedName>
        <fullName evidence="2">DUF6199 domain-containing protein</fullName>
    </recommendedName>
</protein>
<dbReference type="Pfam" id="PF19701">
    <property type="entry name" value="DUF6199"/>
    <property type="match status" value="1"/>
</dbReference>
<dbReference type="InterPro" id="IPR045679">
    <property type="entry name" value="DUF6199"/>
</dbReference>
<evidence type="ECO:0000259" key="2">
    <source>
        <dbReference type="Pfam" id="PF19701"/>
    </source>
</evidence>
<keyword evidence="1" id="KW-1133">Transmembrane helix</keyword>
<feature type="transmembrane region" description="Helical" evidence="1">
    <location>
        <begin position="56"/>
        <end position="73"/>
    </location>
</feature>
<reference evidence="4" key="1">
    <citation type="submission" date="2016-10" db="EMBL/GenBank/DDBJ databases">
        <authorList>
            <person name="Varghese N."/>
            <person name="Submissions S."/>
        </authorList>
    </citation>
    <scope>NUCLEOTIDE SEQUENCE [LARGE SCALE GENOMIC DNA]</scope>
    <source>
        <strain evidence="4">DSM 17038</strain>
    </source>
</reference>
<dbReference type="RefSeq" id="WP_092468448.1">
    <property type="nucleotide sequence ID" value="NZ_FOOX01000002.1"/>
</dbReference>
<evidence type="ECO:0000313" key="3">
    <source>
        <dbReference type="EMBL" id="SFG06014.1"/>
    </source>
</evidence>
<organism evidence="3 4">
    <name type="scientific">Desulfotruncus arcticus DSM 17038</name>
    <dbReference type="NCBI Taxonomy" id="1121424"/>
    <lineage>
        <taxon>Bacteria</taxon>
        <taxon>Bacillati</taxon>
        <taxon>Bacillota</taxon>
        <taxon>Clostridia</taxon>
        <taxon>Eubacteriales</taxon>
        <taxon>Desulfallaceae</taxon>
        <taxon>Desulfotruncus</taxon>
    </lineage>
</organism>
<evidence type="ECO:0000256" key="1">
    <source>
        <dbReference type="SAM" id="Phobius"/>
    </source>
</evidence>
<name>A0A1I2NQ27_9FIRM</name>
<accession>A0A1I2NQ27</accession>
<evidence type="ECO:0000313" key="4">
    <source>
        <dbReference type="Proteomes" id="UP000199337"/>
    </source>
</evidence>
<sequence length="76" mass="8956">MSGAELFIFFTFLIPIYGLLIFGYINPEESFLLGRRWMYKEKPELSEEAIYFYKKASLIGIVVITFIALLIIYRSF</sequence>
<keyword evidence="1" id="KW-0812">Transmembrane</keyword>
<dbReference type="EMBL" id="FOOX01000002">
    <property type="protein sequence ID" value="SFG06014.1"/>
    <property type="molecule type" value="Genomic_DNA"/>
</dbReference>
<gene>
    <name evidence="3" type="ORF">SAMN05660649_00518</name>
</gene>
<feature type="domain" description="DUF6199" evidence="2">
    <location>
        <begin position="13"/>
        <end position="72"/>
    </location>
</feature>
<proteinExistence type="predicted"/>